<organism evidence="2 3">
    <name type="scientific">Brachybacterium huguangmaarense</name>
    <dbReference type="NCBI Taxonomy" id="1652028"/>
    <lineage>
        <taxon>Bacteria</taxon>
        <taxon>Bacillati</taxon>
        <taxon>Actinomycetota</taxon>
        <taxon>Actinomycetes</taxon>
        <taxon>Micrococcales</taxon>
        <taxon>Dermabacteraceae</taxon>
        <taxon>Brachybacterium</taxon>
    </lineage>
</organism>
<dbReference type="RefSeq" id="WP_263595341.1">
    <property type="nucleotide sequence ID" value="NZ_CP107020.1"/>
</dbReference>
<dbReference type="EMBL" id="CP107020">
    <property type="protein sequence ID" value="UYG18148.1"/>
    <property type="molecule type" value="Genomic_DNA"/>
</dbReference>
<name>A0ABY6G631_9MICO</name>
<protein>
    <submittedName>
        <fullName evidence="2">DUF4235 domain-containing protein</fullName>
    </submittedName>
</protein>
<dbReference type="Pfam" id="PF14019">
    <property type="entry name" value="DUF4235"/>
    <property type="match status" value="1"/>
</dbReference>
<keyword evidence="3" id="KW-1185">Reference proteome</keyword>
<reference evidence="2" key="1">
    <citation type="submission" date="2022-10" db="EMBL/GenBank/DDBJ databases">
        <title>Whole-Genome Sequencing of Brachybacterium huguangmaarense BRM-3, Isolated from Betula schmidtii.</title>
        <authorList>
            <person name="Haam D."/>
        </authorList>
    </citation>
    <scope>NUCLEOTIDE SEQUENCE</scope>
    <source>
        <strain evidence="2">BRM-3</strain>
    </source>
</reference>
<evidence type="ECO:0000313" key="2">
    <source>
        <dbReference type="EMBL" id="UYG18148.1"/>
    </source>
</evidence>
<gene>
    <name evidence="2" type="ORF">BRM3_07040</name>
</gene>
<accession>A0ABY6G631</accession>
<evidence type="ECO:0000256" key="1">
    <source>
        <dbReference type="SAM" id="MobiDB-lite"/>
    </source>
</evidence>
<sequence>MAASSHSSNPLVRLAVTGAGLAAAFVANQALQRGWSALFGEDAPTDKVSKQSAKDVKAERKQAKKDGASRAEIAQITDPMDEIPVWKMVLWAVLSGVAIQGLRMLAERGAERGAQHLVERRPDPNRG</sequence>
<proteinExistence type="predicted"/>
<dbReference type="InterPro" id="IPR025329">
    <property type="entry name" value="DUF4235"/>
</dbReference>
<feature type="compositionally biased region" description="Basic and acidic residues" evidence="1">
    <location>
        <begin position="44"/>
        <end position="69"/>
    </location>
</feature>
<dbReference type="Proteomes" id="UP001164305">
    <property type="component" value="Chromosome"/>
</dbReference>
<evidence type="ECO:0000313" key="3">
    <source>
        <dbReference type="Proteomes" id="UP001164305"/>
    </source>
</evidence>
<feature type="region of interest" description="Disordered" evidence="1">
    <location>
        <begin position="42"/>
        <end position="70"/>
    </location>
</feature>